<dbReference type="EMBL" id="X84374">
    <property type="protein sequence ID" value="CAD62207.1"/>
    <property type="molecule type" value="Genomic_DNA"/>
</dbReference>
<dbReference type="InterPro" id="IPR020846">
    <property type="entry name" value="MFS_dom"/>
</dbReference>
<feature type="transmembrane region" description="Helical" evidence="7">
    <location>
        <begin position="272"/>
        <end position="291"/>
    </location>
</feature>
<feature type="transmembrane region" description="Helical" evidence="7">
    <location>
        <begin position="133"/>
        <end position="150"/>
    </location>
</feature>
<feature type="transmembrane region" description="Helical" evidence="7">
    <location>
        <begin position="34"/>
        <end position="52"/>
    </location>
</feature>
<evidence type="ECO:0000256" key="2">
    <source>
        <dbReference type="ARBA" id="ARBA00022475"/>
    </source>
</evidence>
<keyword evidence="4 7" id="KW-1133">Transmembrane helix</keyword>
<reference evidence="9" key="2">
    <citation type="journal article" date="1997" name="Eur. J. Biochem.">
        <title>The aminonucleoside antibiotic A201A is inactivated by a phosphotransferase activity from Streptomyces capreolus NRRL 3817, the producing organism. Isolation and molecular characterization of the relevant encoding gene and its DNA flanking regions.</title>
        <authorList>
            <person name="Barrasa M.I."/>
            <person name="Tercero J.A."/>
            <person name="Jimenez A."/>
        </authorList>
    </citation>
    <scope>NUCLEOTIDE SEQUENCE</scope>
    <source>
        <strain evidence="9">NRRL3817</strain>
    </source>
</reference>
<feature type="transmembrane region" description="Helical" evidence="7">
    <location>
        <begin position="162"/>
        <end position="184"/>
    </location>
</feature>
<keyword evidence="5 7" id="KW-0472">Membrane</keyword>
<protein>
    <recommendedName>
        <fullName evidence="8">Major facilitator superfamily (MFS) profile domain-containing protein</fullName>
    </recommendedName>
</protein>
<feature type="transmembrane region" description="Helical" evidence="7">
    <location>
        <begin position="190"/>
        <end position="213"/>
    </location>
</feature>
<feature type="transmembrane region" description="Helical" evidence="7">
    <location>
        <begin position="72"/>
        <end position="92"/>
    </location>
</feature>
<evidence type="ECO:0000259" key="8">
    <source>
        <dbReference type="PROSITE" id="PS50850"/>
    </source>
</evidence>
<reference evidence="9" key="1">
    <citation type="journal article" date="1995" name="Eur. J. Biochem.">
        <title>The ard1 gene from Streptomyces capreolus encodes a polypeptide of the ABC-transporters superfamily which confers resistance to the aminonucleoside antibiotic A201A.</title>
        <authorList>
            <person name="Barrasa M.I."/>
            <person name="Tercero J.A."/>
            <person name="Lacalle R.A."/>
            <person name="Jimenez A."/>
        </authorList>
    </citation>
    <scope>NUCLEOTIDE SEQUENCE</scope>
    <source>
        <strain evidence="9">NRRL3817</strain>
    </source>
</reference>
<sequence length="436" mass="45288">MQPDLTLTPMSHIDDQVMTRTDTSPSPSAADARFPLAGLLALAATGFITLLTETMPAGMLSQMSRDLGVSEAATGQSVTVFAIGAILAAVPLTRATIGWRRKHLLLFAISGFAVANTVTAFSDSFALTLTARFLGGIVGGMLWALLAGYARRMVPAHQRGKAMAIAMAGGTVALSVGVPAAAFLAKAVEWRFAFGIITLVTLALIVWVIATVPDFPGQSKGARLPLAHTFRLPGVAPILVVTLTFVFAHNILFTYIAPFLAPLGMAGQVDSVLLTFGLVSLVSIWITGVLIDRHLRMLMILACALLATAALILCVFSDNPALVYASAALWGLAFGGASTLLQTAIADAAGPAGDVAQALLTTCWNIAIAVGGIIGGITLNVLGPPSLSWVTFALLLPALAIVIGARRHGFTNRAFERETASGPDARHQTAENGALA</sequence>
<evidence type="ECO:0000256" key="4">
    <source>
        <dbReference type="ARBA" id="ARBA00022989"/>
    </source>
</evidence>
<feature type="transmembrane region" description="Helical" evidence="7">
    <location>
        <begin position="234"/>
        <end position="260"/>
    </location>
</feature>
<organism evidence="9">
    <name type="scientific">Saccharothrix mutabilis subsp. capreolus</name>
    <name type="common">Streptomyces capreolus</name>
    <dbReference type="NCBI Taxonomy" id="66854"/>
    <lineage>
        <taxon>Bacteria</taxon>
        <taxon>Bacillati</taxon>
        <taxon>Actinomycetota</taxon>
        <taxon>Actinomycetes</taxon>
        <taxon>Pseudonocardiales</taxon>
        <taxon>Pseudonocardiaceae</taxon>
        <taxon>Saccharothrix</taxon>
    </lineage>
</organism>
<evidence type="ECO:0000256" key="3">
    <source>
        <dbReference type="ARBA" id="ARBA00022692"/>
    </source>
</evidence>
<feature type="transmembrane region" description="Helical" evidence="7">
    <location>
        <begin position="387"/>
        <end position="405"/>
    </location>
</feature>
<dbReference type="AlphaFoldDB" id="Q83W06"/>
<feature type="transmembrane region" description="Helical" evidence="7">
    <location>
        <begin position="322"/>
        <end position="346"/>
    </location>
</feature>
<dbReference type="SUPFAM" id="SSF103473">
    <property type="entry name" value="MFS general substrate transporter"/>
    <property type="match status" value="1"/>
</dbReference>
<dbReference type="CDD" id="cd17324">
    <property type="entry name" value="MFS_NepI_like"/>
    <property type="match status" value="1"/>
</dbReference>
<name>Q83W06_STRMP</name>
<dbReference type="PROSITE" id="PS50850">
    <property type="entry name" value="MFS"/>
    <property type="match status" value="1"/>
</dbReference>
<evidence type="ECO:0000256" key="1">
    <source>
        <dbReference type="ARBA" id="ARBA00004651"/>
    </source>
</evidence>
<evidence type="ECO:0000256" key="6">
    <source>
        <dbReference type="SAM" id="MobiDB-lite"/>
    </source>
</evidence>
<feature type="compositionally biased region" description="Basic and acidic residues" evidence="6">
    <location>
        <begin position="416"/>
        <end position="429"/>
    </location>
</feature>
<keyword evidence="3 7" id="KW-0812">Transmembrane</keyword>
<feature type="transmembrane region" description="Helical" evidence="7">
    <location>
        <begin position="104"/>
        <end position="121"/>
    </location>
</feature>
<dbReference type="GO" id="GO:0005886">
    <property type="term" value="C:plasma membrane"/>
    <property type="evidence" value="ECO:0007669"/>
    <property type="project" value="UniProtKB-SubCell"/>
</dbReference>
<dbReference type="InterPro" id="IPR050189">
    <property type="entry name" value="MFS_Efflux_Transporters"/>
</dbReference>
<feature type="region of interest" description="Disordered" evidence="6">
    <location>
        <begin position="416"/>
        <end position="436"/>
    </location>
</feature>
<keyword evidence="2" id="KW-1003">Cell membrane</keyword>
<dbReference type="InterPro" id="IPR036259">
    <property type="entry name" value="MFS_trans_sf"/>
</dbReference>
<dbReference type="PANTHER" id="PTHR43124:SF3">
    <property type="entry name" value="CHLORAMPHENICOL EFFLUX PUMP RV0191"/>
    <property type="match status" value="1"/>
</dbReference>
<feature type="transmembrane region" description="Helical" evidence="7">
    <location>
        <begin position="298"/>
        <end position="316"/>
    </location>
</feature>
<feature type="transmembrane region" description="Helical" evidence="7">
    <location>
        <begin position="358"/>
        <end position="381"/>
    </location>
</feature>
<evidence type="ECO:0000256" key="7">
    <source>
        <dbReference type="SAM" id="Phobius"/>
    </source>
</evidence>
<comment type="subcellular location">
    <subcellularLocation>
        <location evidence="1">Cell membrane</location>
        <topology evidence="1">Multi-pass membrane protein</topology>
    </subcellularLocation>
</comment>
<reference evidence="9" key="3">
    <citation type="journal article" date="2002" name="Eur. J. Biochem.">
        <title>Identification of a set of genes involved in the biosynthesis of the aminonucleoside moiety of antibiotic A201A from Streptomyces capreolus.</title>
        <authorList>
            <person name="Saugar I."/>
            <person name="Sanz E."/>
            <person name="Rubio M.A."/>
            <person name="Espinosa J.C."/>
            <person name="Jimenez A."/>
        </authorList>
    </citation>
    <scope>NUCLEOTIDE SEQUENCE</scope>
    <source>
        <strain evidence="9">NRRL3817</strain>
    </source>
</reference>
<feature type="domain" description="Major facilitator superfamily (MFS) profile" evidence="8">
    <location>
        <begin position="38"/>
        <end position="408"/>
    </location>
</feature>
<reference evidence="9" key="4">
    <citation type="submission" date="2002-03" db="EMBL/GenBank/DDBJ databases">
        <title>Cloning and heterologous expression of the antibiotic A201A biosynthetic gene cluster.</title>
        <authorList>
            <person name="Sanz E."/>
            <person name="Saugar I."/>
            <person name="Jimenez A."/>
        </authorList>
    </citation>
    <scope>NUCLEOTIDE SEQUENCE</scope>
    <source>
        <strain evidence="9">NRRL3817</strain>
    </source>
</reference>
<evidence type="ECO:0000313" key="9">
    <source>
        <dbReference type="EMBL" id="CAD62207.1"/>
    </source>
</evidence>
<dbReference type="Pfam" id="PF07690">
    <property type="entry name" value="MFS_1"/>
    <property type="match status" value="1"/>
</dbReference>
<accession>Q83W06</accession>
<dbReference type="PANTHER" id="PTHR43124">
    <property type="entry name" value="PURINE EFFLUX PUMP PBUE"/>
    <property type="match status" value="1"/>
</dbReference>
<dbReference type="Gene3D" id="1.20.1250.20">
    <property type="entry name" value="MFS general substrate transporter like domains"/>
    <property type="match status" value="1"/>
</dbReference>
<dbReference type="GO" id="GO:0022857">
    <property type="term" value="F:transmembrane transporter activity"/>
    <property type="evidence" value="ECO:0007669"/>
    <property type="project" value="InterPro"/>
</dbReference>
<reference evidence="9" key="5">
    <citation type="submission" date="2003-01" db="EMBL/GenBank/DDBJ databases">
        <authorList>
            <person name="Saugar I."/>
        </authorList>
    </citation>
    <scope>NUCLEOTIDE SEQUENCE</scope>
    <source>
        <strain evidence="9">NRRL3817</strain>
    </source>
</reference>
<evidence type="ECO:0000256" key="5">
    <source>
        <dbReference type="ARBA" id="ARBA00023136"/>
    </source>
</evidence>
<proteinExistence type="predicted"/>
<dbReference type="InterPro" id="IPR011701">
    <property type="entry name" value="MFS"/>
</dbReference>